<evidence type="ECO:0000313" key="2">
    <source>
        <dbReference type="EMBL" id="MWV43853.1"/>
    </source>
</evidence>
<name>A0A7X3LHR9_9BACL</name>
<feature type="transmembrane region" description="Helical" evidence="1">
    <location>
        <begin position="46"/>
        <end position="65"/>
    </location>
</feature>
<evidence type="ECO:0000313" key="3">
    <source>
        <dbReference type="Proteomes" id="UP000460318"/>
    </source>
</evidence>
<reference evidence="2 3" key="1">
    <citation type="submission" date="2019-12" db="EMBL/GenBank/DDBJ databases">
        <title>Paenibacillus sp. nov., an endophytic bacterium isolated from the stem of Dendrobium.</title>
        <authorList>
            <person name="Zhao R."/>
        </authorList>
    </citation>
    <scope>NUCLEOTIDE SEQUENCE [LARGE SCALE GENOMIC DNA]</scope>
    <source>
        <strain evidence="2 3">HJL G12</strain>
    </source>
</reference>
<feature type="transmembrane region" description="Helical" evidence="1">
    <location>
        <begin position="136"/>
        <end position="158"/>
    </location>
</feature>
<evidence type="ECO:0000256" key="1">
    <source>
        <dbReference type="SAM" id="Phobius"/>
    </source>
</evidence>
<keyword evidence="3" id="KW-1185">Reference proteome</keyword>
<proteinExistence type="predicted"/>
<comment type="caution">
    <text evidence="2">The sequence shown here is derived from an EMBL/GenBank/DDBJ whole genome shotgun (WGS) entry which is preliminary data.</text>
</comment>
<dbReference type="AlphaFoldDB" id="A0A7X3LHR9"/>
<feature type="transmembrane region" description="Helical" evidence="1">
    <location>
        <begin position="85"/>
        <end position="108"/>
    </location>
</feature>
<dbReference type="RefSeq" id="WP_160497320.1">
    <property type="nucleotide sequence ID" value="NZ_WUBI01000001.1"/>
</dbReference>
<protein>
    <submittedName>
        <fullName evidence="2">Uncharacterized protein</fullName>
    </submittedName>
</protein>
<feature type="transmembrane region" description="Helical" evidence="1">
    <location>
        <begin position="203"/>
        <end position="222"/>
    </location>
</feature>
<gene>
    <name evidence="2" type="ORF">GRF59_09420</name>
</gene>
<feature type="transmembrane region" description="Helical" evidence="1">
    <location>
        <begin position="165"/>
        <end position="183"/>
    </location>
</feature>
<accession>A0A7X3LHR9</accession>
<organism evidence="2 3">
    <name type="scientific">Paenibacillus dendrobii</name>
    <dbReference type="NCBI Taxonomy" id="2691084"/>
    <lineage>
        <taxon>Bacteria</taxon>
        <taxon>Bacillati</taxon>
        <taxon>Bacillota</taxon>
        <taxon>Bacilli</taxon>
        <taxon>Bacillales</taxon>
        <taxon>Paenibacillaceae</taxon>
        <taxon>Paenibacillus</taxon>
    </lineage>
</organism>
<keyword evidence="1" id="KW-0472">Membrane</keyword>
<dbReference type="Proteomes" id="UP000460318">
    <property type="component" value="Unassembled WGS sequence"/>
</dbReference>
<keyword evidence="1" id="KW-1133">Transmembrane helix</keyword>
<dbReference type="EMBL" id="WUBI01000001">
    <property type="protein sequence ID" value="MWV43853.1"/>
    <property type="molecule type" value="Genomic_DNA"/>
</dbReference>
<sequence length="228" mass="26539">MNRTAGVLKMHWRDKWIWIYTPWIILLFSFAVNLIIGVLTGGQENINSGGIASIYVFMLIVILIVQRQTFPFALGMNVRRTDFFVGTSIMGMFVSAASSIVLFLLSILEKLSDGWGVHLFYFNIPFMNHTSLLARFGIYFIVMIHMFFLGFIISSIYLRYKKPGLMVFFLALFLIFSLTSFALTYYSRWLDLFHWIAHHYMDLFVWMVPVSILYAVLSYILLRRATVS</sequence>
<keyword evidence="1" id="KW-0812">Transmembrane</keyword>
<feature type="transmembrane region" description="Helical" evidence="1">
    <location>
        <begin position="20"/>
        <end position="40"/>
    </location>
</feature>